<sequence length="667" mass="75551">MKNFYLSTPIYYVNAKPHLGHAYTSILADSLCRFHQLKGEKTFLVTGSDEHGDKIVKAAEKEKLDVKTFTDNISQAFKDILPKLGVNNSAFVRTSSEKHKKCVQEFLQKVYDKGDIYFGEYGGHYCYGCERFYTEKELLADGTCPQHLVKPEYISEKNYFFKMSKYQDWLVKHIEENPDFIRPERYRNEVLSMLNSGDLEDLCISRPKSRLSWGIELPFDNNYVCYVWFDALLSYISALGGEKGQAFNEFWNNAEHLVAKDILKPHAIFWACMLKSAELPIYKHLNVHGYWLVRDTKMSKSLGNVVAPLDMIDKYGLATFRYFLLREMHFGSDASFSIEALVSRRNADLANDLGNLFSRVLAMNAKYFGSVLPQKVVDGELELELASLAKNSFQNFQTMFENLRFSNALEALWELVRALNKYIDSAAPWVLHKAQEIPRLGTVIYTLLEYMRKISLHLWAVMPETAEEMLSLLGVKFDINQVNLEAEIESFGSLQVGSHLAANCNLFPRIDVVKPDNSIGSIGSTGSTGSTGKTKANKEKKVANVQSETLKSTESYLDFSDFQKLDLRIGTILEAEQHPNADKLLCFKIDVGEESTRQIVSGIAEFFNPKDLVGKQVVVLTNLPPRKLRGVESQGMILTAAYSNNENKEVLSLLTAMEHIKSGAKIS</sequence>
<evidence type="ECO:0000256" key="7">
    <source>
        <dbReference type="ARBA" id="ARBA00022741"/>
    </source>
</evidence>
<evidence type="ECO:0000256" key="12">
    <source>
        <dbReference type="ARBA" id="ARBA00047364"/>
    </source>
</evidence>
<feature type="binding site" evidence="13">
    <location>
        <position position="129"/>
    </location>
    <ligand>
        <name>Zn(2+)</name>
        <dbReference type="ChEBI" id="CHEBI:29105"/>
    </ligand>
</feature>
<dbReference type="AlphaFoldDB" id="A0A1M7SNJ8"/>
<dbReference type="Gene3D" id="2.170.220.10">
    <property type="match status" value="1"/>
</dbReference>
<dbReference type="PRINTS" id="PR01041">
    <property type="entry name" value="TRNASYNTHMET"/>
</dbReference>
<keyword evidence="11 13" id="KW-0030">Aminoacyl-tRNA synthetase</keyword>
<feature type="binding site" evidence="13">
    <location>
        <position position="147"/>
    </location>
    <ligand>
        <name>Zn(2+)</name>
        <dbReference type="ChEBI" id="CHEBI:29105"/>
    </ligand>
</feature>
<dbReference type="GO" id="GO:0005737">
    <property type="term" value="C:cytoplasm"/>
    <property type="evidence" value="ECO:0007669"/>
    <property type="project" value="UniProtKB-SubCell"/>
</dbReference>
<evidence type="ECO:0000256" key="10">
    <source>
        <dbReference type="ARBA" id="ARBA00022917"/>
    </source>
</evidence>
<comment type="similarity">
    <text evidence="13">Belongs to the class-I aminoacyl-tRNA synthetase family. MetG type 2A subfamily.</text>
</comment>
<dbReference type="InterPro" id="IPR014758">
    <property type="entry name" value="Met-tRNA_synth"/>
</dbReference>
<dbReference type="FunFam" id="2.40.50.140:FF:000042">
    <property type="entry name" value="Methionine--tRNA ligase"/>
    <property type="match status" value="1"/>
</dbReference>
<evidence type="ECO:0000256" key="1">
    <source>
        <dbReference type="ARBA" id="ARBA00003314"/>
    </source>
</evidence>
<dbReference type="GO" id="GO:0000049">
    <property type="term" value="F:tRNA binding"/>
    <property type="evidence" value="ECO:0007669"/>
    <property type="project" value="UniProtKB-UniRule"/>
</dbReference>
<dbReference type="RefSeq" id="WP_072696764.1">
    <property type="nucleotide sequence ID" value="NZ_FRDI01000004.1"/>
</dbReference>
<dbReference type="Pfam" id="PF01588">
    <property type="entry name" value="tRNA_bind"/>
    <property type="match status" value="1"/>
</dbReference>
<dbReference type="NCBIfam" id="NF008900">
    <property type="entry name" value="PRK12267.1"/>
    <property type="match status" value="1"/>
</dbReference>
<dbReference type="Pfam" id="PF09334">
    <property type="entry name" value="tRNA-synt_1g"/>
    <property type="match status" value="2"/>
</dbReference>
<evidence type="ECO:0000256" key="4">
    <source>
        <dbReference type="ARBA" id="ARBA00022490"/>
    </source>
</evidence>
<keyword evidence="6 13" id="KW-0436">Ligase</keyword>
<dbReference type="InterPro" id="IPR012340">
    <property type="entry name" value="NA-bd_OB-fold"/>
</dbReference>
<evidence type="ECO:0000256" key="2">
    <source>
        <dbReference type="ARBA" id="ARBA00004496"/>
    </source>
</evidence>
<dbReference type="InterPro" id="IPR002547">
    <property type="entry name" value="tRNA-bd_dom"/>
</dbReference>
<dbReference type="Gene3D" id="3.40.50.620">
    <property type="entry name" value="HUPs"/>
    <property type="match status" value="1"/>
</dbReference>
<protein>
    <recommendedName>
        <fullName evidence="13">Methionine--tRNA ligase</fullName>
        <ecNumber evidence="13">6.1.1.10</ecNumber>
    </recommendedName>
    <alternativeName>
        <fullName evidence="13">Methionyl-tRNA synthetase</fullName>
        <shortName evidence="13">MetRS</shortName>
    </alternativeName>
</protein>
<comment type="cofactor">
    <cofactor evidence="13">
        <name>Zn(2+)</name>
        <dbReference type="ChEBI" id="CHEBI:29105"/>
    </cofactor>
    <text evidence="13">Binds 1 zinc ion per subunit.</text>
</comment>
<dbReference type="PANTHER" id="PTHR43326">
    <property type="entry name" value="METHIONYL-TRNA SYNTHETASE"/>
    <property type="match status" value="1"/>
</dbReference>
<dbReference type="CDD" id="cd02800">
    <property type="entry name" value="tRNA_bind_EcMetRS_like"/>
    <property type="match status" value="1"/>
</dbReference>
<reference evidence="15 16" key="1">
    <citation type="submission" date="2016-12" db="EMBL/GenBank/DDBJ databases">
        <authorList>
            <person name="Song W.-J."/>
            <person name="Kurnit D.M."/>
        </authorList>
    </citation>
    <scope>NUCLEOTIDE SEQUENCE [LARGE SCALE GENOMIC DNA]</scope>
    <source>
        <strain evidence="15 16">DSM 11393</strain>
    </source>
</reference>
<keyword evidence="7 13" id="KW-0547">Nucleotide-binding</keyword>
<proteinExistence type="inferred from homology"/>
<dbReference type="GO" id="GO:0004825">
    <property type="term" value="F:methionine-tRNA ligase activity"/>
    <property type="evidence" value="ECO:0007669"/>
    <property type="project" value="UniProtKB-UniRule"/>
</dbReference>
<dbReference type="STRING" id="1121455.SAMN02745728_01077"/>
<dbReference type="CDD" id="cd00814">
    <property type="entry name" value="MetRS_core"/>
    <property type="match status" value="1"/>
</dbReference>
<dbReference type="InterPro" id="IPR041872">
    <property type="entry name" value="Anticodon_Met"/>
</dbReference>
<keyword evidence="8 13" id="KW-0067">ATP-binding</keyword>
<dbReference type="Gene3D" id="1.10.730.10">
    <property type="entry name" value="Isoleucyl-tRNA Synthetase, Domain 1"/>
    <property type="match status" value="1"/>
</dbReference>
<comment type="function">
    <text evidence="1 13">Is required not only for elongation of protein synthesis but also for the initiation of all mRNA translation through initiator tRNA(fMet) aminoacylation.</text>
</comment>
<dbReference type="InterPro" id="IPR033911">
    <property type="entry name" value="MetRS_core"/>
</dbReference>
<feature type="domain" description="TRNA-binding" evidence="14">
    <location>
        <begin position="561"/>
        <end position="667"/>
    </location>
</feature>
<feature type="binding site" evidence="13">
    <location>
        <position position="144"/>
    </location>
    <ligand>
        <name>Zn(2+)</name>
        <dbReference type="ChEBI" id="CHEBI:29105"/>
    </ligand>
</feature>
<evidence type="ECO:0000256" key="9">
    <source>
        <dbReference type="ARBA" id="ARBA00022884"/>
    </source>
</evidence>
<dbReference type="PANTHER" id="PTHR43326:SF1">
    <property type="entry name" value="METHIONINE--TRNA LIGASE, MITOCHONDRIAL"/>
    <property type="match status" value="1"/>
</dbReference>
<dbReference type="NCBIfam" id="TIGR00398">
    <property type="entry name" value="metG"/>
    <property type="match status" value="1"/>
</dbReference>
<keyword evidence="16" id="KW-1185">Reference proteome</keyword>
<dbReference type="NCBIfam" id="TIGR00399">
    <property type="entry name" value="metG_C_term"/>
    <property type="match status" value="1"/>
</dbReference>
<comment type="subcellular location">
    <subcellularLocation>
        <location evidence="2 13">Cytoplasm</location>
    </subcellularLocation>
</comment>
<keyword evidence="9 13" id="KW-0694">RNA-binding</keyword>
<keyword evidence="13" id="KW-0862">Zinc</keyword>
<keyword evidence="5 13" id="KW-0820">tRNA-binding</keyword>
<dbReference type="SUPFAM" id="SSF52374">
    <property type="entry name" value="Nucleotidylyl transferase"/>
    <property type="match status" value="1"/>
</dbReference>
<dbReference type="HAMAP" id="MF_01228">
    <property type="entry name" value="Met_tRNA_synth_type2"/>
    <property type="match status" value="1"/>
</dbReference>
<feature type="short sequence motif" description="'KMSKS' region" evidence="13">
    <location>
        <begin position="297"/>
        <end position="301"/>
    </location>
</feature>
<keyword evidence="13" id="KW-0479">Metal-binding</keyword>
<dbReference type="InterPro" id="IPR014729">
    <property type="entry name" value="Rossmann-like_a/b/a_fold"/>
</dbReference>
<evidence type="ECO:0000313" key="15">
    <source>
        <dbReference type="EMBL" id="SHN60040.1"/>
    </source>
</evidence>
<accession>A0A1M7SNJ8</accession>
<dbReference type="GO" id="GO:0005524">
    <property type="term" value="F:ATP binding"/>
    <property type="evidence" value="ECO:0007669"/>
    <property type="project" value="UniProtKB-UniRule"/>
</dbReference>
<dbReference type="GO" id="GO:0006431">
    <property type="term" value="P:methionyl-tRNA aminoacylation"/>
    <property type="evidence" value="ECO:0007669"/>
    <property type="project" value="UniProtKB-UniRule"/>
</dbReference>
<dbReference type="InterPro" id="IPR023457">
    <property type="entry name" value="Met-tRNA_synth_2"/>
</dbReference>
<evidence type="ECO:0000313" key="16">
    <source>
        <dbReference type="Proteomes" id="UP000186469"/>
    </source>
</evidence>
<dbReference type="CDD" id="cd07957">
    <property type="entry name" value="Anticodon_Ia_Met"/>
    <property type="match status" value="1"/>
</dbReference>
<evidence type="ECO:0000256" key="5">
    <source>
        <dbReference type="ARBA" id="ARBA00022555"/>
    </source>
</evidence>
<dbReference type="SUPFAM" id="SSF47323">
    <property type="entry name" value="Anticodon-binding domain of a subclass of class I aminoacyl-tRNA synthetases"/>
    <property type="match status" value="1"/>
</dbReference>
<keyword evidence="10 13" id="KW-0648">Protein biosynthesis</keyword>
<evidence type="ECO:0000259" key="14">
    <source>
        <dbReference type="PROSITE" id="PS50886"/>
    </source>
</evidence>
<feature type="short sequence motif" description="'HIGH' region" evidence="13">
    <location>
        <begin position="11"/>
        <end position="21"/>
    </location>
</feature>
<comment type="caution">
    <text evidence="13">Lacks conserved residue(s) required for the propagation of feature annotation.</text>
</comment>
<dbReference type="GO" id="GO:0046872">
    <property type="term" value="F:metal ion binding"/>
    <property type="evidence" value="ECO:0007669"/>
    <property type="project" value="UniProtKB-KW"/>
</dbReference>
<name>A0A1M7SNJ8_9BACT</name>
<dbReference type="FunFam" id="2.170.220.10:FF:000003">
    <property type="entry name" value="Methionine--tRNA ligase"/>
    <property type="match status" value="1"/>
</dbReference>
<dbReference type="SUPFAM" id="SSF50249">
    <property type="entry name" value="Nucleic acid-binding proteins"/>
    <property type="match status" value="1"/>
</dbReference>
<dbReference type="Proteomes" id="UP000186469">
    <property type="component" value="Unassembled WGS sequence"/>
</dbReference>
<evidence type="ECO:0000256" key="8">
    <source>
        <dbReference type="ARBA" id="ARBA00022840"/>
    </source>
</evidence>
<evidence type="ECO:0000256" key="11">
    <source>
        <dbReference type="ARBA" id="ARBA00023146"/>
    </source>
</evidence>
<dbReference type="OrthoDB" id="9810191at2"/>
<dbReference type="EMBL" id="FRDI01000004">
    <property type="protein sequence ID" value="SHN60040.1"/>
    <property type="molecule type" value="Genomic_DNA"/>
</dbReference>
<gene>
    <name evidence="13" type="primary">metG</name>
    <name evidence="15" type="ORF">SAMN02745728_01077</name>
</gene>
<dbReference type="EC" id="6.1.1.10" evidence="13"/>
<dbReference type="Pfam" id="PF19303">
    <property type="entry name" value="Anticodon_3"/>
    <property type="match status" value="1"/>
</dbReference>
<feature type="binding site" evidence="13">
    <location>
        <position position="126"/>
    </location>
    <ligand>
        <name>Zn(2+)</name>
        <dbReference type="ChEBI" id="CHEBI:29105"/>
    </ligand>
</feature>
<dbReference type="PROSITE" id="PS50886">
    <property type="entry name" value="TRBD"/>
    <property type="match status" value="1"/>
</dbReference>
<dbReference type="InterPro" id="IPR004495">
    <property type="entry name" value="Met-tRNA-synth_bsu_C"/>
</dbReference>
<dbReference type="Gene3D" id="2.40.50.140">
    <property type="entry name" value="Nucleic acid-binding proteins"/>
    <property type="match status" value="1"/>
</dbReference>
<comment type="subunit">
    <text evidence="3 13">Homodimer.</text>
</comment>
<dbReference type="InterPro" id="IPR009080">
    <property type="entry name" value="tRNAsynth_Ia_anticodon-bd"/>
</dbReference>
<evidence type="ECO:0000256" key="13">
    <source>
        <dbReference type="HAMAP-Rule" id="MF_01228"/>
    </source>
</evidence>
<keyword evidence="4 13" id="KW-0963">Cytoplasm</keyword>
<evidence type="ECO:0000256" key="6">
    <source>
        <dbReference type="ARBA" id="ARBA00022598"/>
    </source>
</evidence>
<comment type="catalytic activity">
    <reaction evidence="12 13">
        <text>tRNA(Met) + L-methionine + ATP = L-methionyl-tRNA(Met) + AMP + diphosphate</text>
        <dbReference type="Rhea" id="RHEA:13481"/>
        <dbReference type="Rhea" id="RHEA-COMP:9667"/>
        <dbReference type="Rhea" id="RHEA-COMP:9698"/>
        <dbReference type="ChEBI" id="CHEBI:30616"/>
        <dbReference type="ChEBI" id="CHEBI:33019"/>
        <dbReference type="ChEBI" id="CHEBI:57844"/>
        <dbReference type="ChEBI" id="CHEBI:78442"/>
        <dbReference type="ChEBI" id="CHEBI:78530"/>
        <dbReference type="ChEBI" id="CHEBI:456215"/>
        <dbReference type="EC" id="6.1.1.10"/>
    </reaction>
</comment>
<organism evidence="15 16">
    <name type="scientific">Desulfovibrio litoralis DSM 11393</name>
    <dbReference type="NCBI Taxonomy" id="1121455"/>
    <lineage>
        <taxon>Bacteria</taxon>
        <taxon>Pseudomonadati</taxon>
        <taxon>Thermodesulfobacteriota</taxon>
        <taxon>Desulfovibrionia</taxon>
        <taxon>Desulfovibrionales</taxon>
        <taxon>Desulfovibrionaceae</taxon>
        <taxon>Desulfovibrio</taxon>
    </lineage>
</organism>
<dbReference type="InterPro" id="IPR015413">
    <property type="entry name" value="Methionyl/Leucyl_tRNA_Synth"/>
</dbReference>
<evidence type="ECO:0000256" key="3">
    <source>
        <dbReference type="ARBA" id="ARBA00011738"/>
    </source>
</evidence>